<evidence type="ECO:0000256" key="1">
    <source>
        <dbReference type="SAM" id="MobiDB-lite"/>
    </source>
</evidence>
<sequence>MTATELLGAMSIGRLSAEYVMRCFIARAIEVDETLRAVTEQAYEEALAEAKACDLERAEGKLRGPLHGLPFSVKEQIRMAGFQSTCGACCRLAEAPSEETALLVTLAKQAGAIPFARTNVPQLLMLPETFNAIYGTTCNPYDLGRSPGGSTGGECALIAARGSPLGLGTDVGGSVRIPAFMTGLCAFKPTVDRLSYKGITVPRRGNRSGQREVRSAPGPIARCVADLELVMHAFCQPAMYAADTTIPRMPWDRASVAHRAKGPTAKGPTSPSRRGSEGSKPLRFGYFVTDHWFEPAEACKRAVRGTAEALRAAGHEVVEFTPLEMAEAAKLYVALLSADGNFRGFLDGIDGEKLHPNYAFLCQVACVPNWIRPMLSAVMRHGLGEPRKADLVLSGAAKTAHEYWQVITRVTAYDGL</sequence>
<dbReference type="InterPro" id="IPR052096">
    <property type="entry name" value="Endocannabinoid_amidase"/>
</dbReference>
<dbReference type="InterPro" id="IPR036928">
    <property type="entry name" value="AS_sf"/>
</dbReference>
<proteinExistence type="predicted"/>
<feature type="region of interest" description="Disordered" evidence="1">
    <location>
        <begin position="258"/>
        <end position="278"/>
    </location>
</feature>
<dbReference type="Pfam" id="PF01425">
    <property type="entry name" value="Amidase"/>
    <property type="match status" value="1"/>
</dbReference>
<dbReference type="OrthoDB" id="566138at2759"/>
<dbReference type="Proteomes" id="UP000037460">
    <property type="component" value="Unassembled WGS sequence"/>
</dbReference>
<protein>
    <submittedName>
        <fullName evidence="3">Amidase signature enzyme</fullName>
    </submittedName>
</protein>
<dbReference type="SUPFAM" id="SSF75304">
    <property type="entry name" value="Amidase signature (AS) enzymes"/>
    <property type="match status" value="1"/>
</dbReference>
<dbReference type="GO" id="GO:0017064">
    <property type="term" value="F:fatty acid amide hydrolase activity"/>
    <property type="evidence" value="ECO:0007669"/>
    <property type="project" value="TreeGrafter"/>
</dbReference>
<dbReference type="InterPro" id="IPR023631">
    <property type="entry name" value="Amidase_dom"/>
</dbReference>
<keyword evidence="4" id="KW-1185">Reference proteome</keyword>
<comment type="caution">
    <text evidence="3">The sequence shown here is derived from an EMBL/GenBank/DDBJ whole genome shotgun (WGS) entry which is preliminary data.</text>
</comment>
<feature type="domain" description="Amidase" evidence="2">
    <location>
        <begin position="21"/>
        <end position="341"/>
    </location>
</feature>
<organism evidence="3 4">
    <name type="scientific">Chrysochromulina tobinii</name>
    <dbReference type="NCBI Taxonomy" id="1460289"/>
    <lineage>
        <taxon>Eukaryota</taxon>
        <taxon>Haptista</taxon>
        <taxon>Haptophyta</taxon>
        <taxon>Prymnesiophyceae</taxon>
        <taxon>Prymnesiales</taxon>
        <taxon>Chrysochromulinaceae</taxon>
        <taxon>Chrysochromulina</taxon>
    </lineage>
</organism>
<dbReference type="PANTHER" id="PTHR45847:SF6">
    <property type="entry name" value="FATTY ACID AMIDE HYDROLASE"/>
    <property type="match status" value="1"/>
</dbReference>
<evidence type="ECO:0000259" key="2">
    <source>
        <dbReference type="Pfam" id="PF01425"/>
    </source>
</evidence>
<dbReference type="EMBL" id="JWZX01003393">
    <property type="protein sequence ID" value="KOO21040.1"/>
    <property type="molecule type" value="Genomic_DNA"/>
</dbReference>
<dbReference type="PANTHER" id="PTHR45847">
    <property type="entry name" value="FATTY ACID AMIDE HYDROLASE"/>
    <property type="match status" value="1"/>
</dbReference>
<dbReference type="AlphaFoldDB" id="A0A0M0J3E9"/>
<dbReference type="Gene3D" id="3.90.1300.10">
    <property type="entry name" value="Amidase signature (AS) domain"/>
    <property type="match status" value="1"/>
</dbReference>
<reference evidence="4" key="1">
    <citation type="journal article" date="2015" name="PLoS Genet.">
        <title>Genome Sequence and Transcriptome Analyses of Chrysochromulina tobin: Metabolic Tools for Enhanced Algal Fitness in the Prominent Order Prymnesiales (Haptophyceae).</title>
        <authorList>
            <person name="Hovde B.T."/>
            <person name="Deodato C.R."/>
            <person name="Hunsperger H.M."/>
            <person name="Ryken S.A."/>
            <person name="Yost W."/>
            <person name="Jha R.K."/>
            <person name="Patterson J."/>
            <person name="Monnat R.J. Jr."/>
            <person name="Barlow S.B."/>
            <person name="Starkenburg S.R."/>
            <person name="Cattolico R.A."/>
        </authorList>
    </citation>
    <scope>NUCLEOTIDE SEQUENCE</scope>
    <source>
        <strain evidence="4">CCMP291</strain>
    </source>
</reference>
<accession>A0A0M0J3E9</accession>
<evidence type="ECO:0000313" key="4">
    <source>
        <dbReference type="Proteomes" id="UP000037460"/>
    </source>
</evidence>
<gene>
    <name evidence="3" type="ORF">Ctob_001093</name>
</gene>
<evidence type="ECO:0000313" key="3">
    <source>
        <dbReference type="EMBL" id="KOO21040.1"/>
    </source>
</evidence>
<dbReference type="GO" id="GO:0009062">
    <property type="term" value="P:fatty acid catabolic process"/>
    <property type="evidence" value="ECO:0007669"/>
    <property type="project" value="TreeGrafter"/>
</dbReference>
<dbReference type="GO" id="GO:0004040">
    <property type="term" value="F:amidase activity"/>
    <property type="evidence" value="ECO:0007669"/>
    <property type="project" value="TreeGrafter"/>
</dbReference>
<name>A0A0M0J3E9_9EUKA</name>